<comment type="similarity">
    <text evidence="1">Belongs to the universal stress protein A family.</text>
</comment>
<dbReference type="InterPro" id="IPR006015">
    <property type="entry name" value="Universal_stress_UspA"/>
</dbReference>
<comment type="caution">
    <text evidence="3">The sequence shown here is derived from an EMBL/GenBank/DDBJ whole genome shotgun (WGS) entry which is preliminary data.</text>
</comment>
<dbReference type="Gene3D" id="3.40.50.620">
    <property type="entry name" value="HUPs"/>
    <property type="match status" value="2"/>
</dbReference>
<dbReference type="InterPro" id="IPR014729">
    <property type="entry name" value="Rossmann-like_a/b/a_fold"/>
</dbReference>
<dbReference type="EMBL" id="NMWU01000043">
    <property type="protein sequence ID" value="PLS30152.1"/>
    <property type="molecule type" value="Genomic_DNA"/>
</dbReference>
<dbReference type="PRINTS" id="PR01438">
    <property type="entry name" value="UNVRSLSTRESS"/>
</dbReference>
<dbReference type="AlphaFoldDB" id="A0A2N5J7H6"/>
<dbReference type="Proteomes" id="UP000235050">
    <property type="component" value="Unassembled WGS sequence"/>
</dbReference>
<evidence type="ECO:0000256" key="1">
    <source>
        <dbReference type="ARBA" id="ARBA00008791"/>
    </source>
</evidence>
<feature type="domain" description="UspA" evidence="2">
    <location>
        <begin position="199"/>
        <end position="334"/>
    </location>
</feature>
<dbReference type="CDD" id="cd23659">
    <property type="entry name" value="USP_At3g01520-like"/>
    <property type="match status" value="1"/>
</dbReference>
<dbReference type="SUPFAM" id="SSF52402">
    <property type="entry name" value="Adenine nucleotide alpha hydrolases-like"/>
    <property type="match status" value="2"/>
</dbReference>
<reference evidence="3 4" key="1">
    <citation type="submission" date="2017-07" db="EMBL/GenBank/DDBJ databases">
        <title>Bifidobacterium novel species.</title>
        <authorList>
            <person name="Lugli G.A."/>
            <person name="Milani C."/>
            <person name="Duranti S."/>
            <person name="Mangifesta M."/>
        </authorList>
    </citation>
    <scope>NUCLEOTIDE SEQUENCE [LARGE SCALE GENOMIC DNA]</scope>
    <source>
        <strain evidence="4">Uis1B</strain>
    </source>
</reference>
<keyword evidence="4" id="KW-1185">Reference proteome</keyword>
<dbReference type="InterPro" id="IPR006016">
    <property type="entry name" value="UspA"/>
</dbReference>
<name>A0A2N5J7H6_9BIFI</name>
<dbReference type="RefSeq" id="WP_165782860.1">
    <property type="nucleotide sequence ID" value="NZ_NMWU01000043.1"/>
</dbReference>
<gene>
    <name evidence="3" type="ORF">Uis1B_2035</name>
</gene>
<dbReference type="PANTHER" id="PTHR31964">
    <property type="entry name" value="ADENINE NUCLEOTIDE ALPHA HYDROLASES-LIKE SUPERFAMILY PROTEIN"/>
    <property type="match status" value="1"/>
</dbReference>
<organism evidence="3 4">
    <name type="scientific">Bifidobacterium margollesii</name>
    <dbReference type="NCBI Taxonomy" id="2020964"/>
    <lineage>
        <taxon>Bacteria</taxon>
        <taxon>Bacillati</taxon>
        <taxon>Actinomycetota</taxon>
        <taxon>Actinomycetes</taxon>
        <taxon>Bifidobacteriales</taxon>
        <taxon>Bifidobacteriaceae</taxon>
        <taxon>Bifidobacterium</taxon>
    </lineage>
</organism>
<evidence type="ECO:0000313" key="4">
    <source>
        <dbReference type="Proteomes" id="UP000235050"/>
    </source>
</evidence>
<dbReference type="Pfam" id="PF00582">
    <property type="entry name" value="Usp"/>
    <property type="match status" value="2"/>
</dbReference>
<evidence type="ECO:0000313" key="3">
    <source>
        <dbReference type="EMBL" id="PLS30152.1"/>
    </source>
</evidence>
<sequence length="334" mass="35733">MAESTERVVGNGATDTYKGDIVVGVDGSDESFAALKWALIEAGKTGQKVNAVFAWTHSWDMGGEPDSDEEWAQMRHDISESLRQWVDQASDGIDFNPEDLKLTSVKASGSTALLHIGADSAQIVVGRRSLGRVARWFLGSLSSSLAEEAKVPVTVVHPGSEPATTNAEDDIAAALNPDASSMKNVDAEHMLDERHRLPVVVGIDGSTTSKRALDFAIDEAKINERPLQVLFCWQMKDLGKLPGYETTVPSVKEGQAHAERVVRDAVAKANIPDGMDVQAHAFHIPAGKGLVSASRYANRIVVGSRGLSGLDAHFLGSVSKQVVDNAECTVTVVH</sequence>
<dbReference type="PANTHER" id="PTHR31964:SF113">
    <property type="entry name" value="USPA DOMAIN-CONTAINING PROTEIN"/>
    <property type="match status" value="1"/>
</dbReference>
<feature type="domain" description="UspA" evidence="2">
    <location>
        <begin position="21"/>
        <end position="157"/>
    </location>
</feature>
<evidence type="ECO:0000259" key="2">
    <source>
        <dbReference type="Pfam" id="PF00582"/>
    </source>
</evidence>
<accession>A0A2N5J7H6</accession>
<proteinExistence type="inferred from homology"/>
<protein>
    <submittedName>
        <fullName evidence="3">Universal stress protein</fullName>
    </submittedName>
</protein>